<dbReference type="Proteomes" id="UP001141806">
    <property type="component" value="Unassembled WGS sequence"/>
</dbReference>
<dbReference type="PANTHER" id="PTHR33349">
    <property type="entry name" value="EMB|CAB62594.1"/>
    <property type="match status" value="1"/>
</dbReference>
<reference evidence="3" key="1">
    <citation type="journal article" date="2023" name="Plant J.">
        <title>The genome of the king protea, Protea cynaroides.</title>
        <authorList>
            <person name="Chang J."/>
            <person name="Duong T.A."/>
            <person name="Schoeman C."/>
            <person name="Ma X."/>
            <person name="Roodt D."/>
            <person name="Barker N."/>
            <person name="Li Z."/>
            <person name="Van de Peer Y."/>
            <person name="Mizrachi E."/>
        </authorList>
    </citation>
    <scope>NUCLEOTIDE SEQUENCE</scope>
    <source>
        <tissue evidence="3">Young leaves</tissue>
    </source>
</reference>
<gene>
    <name evidence="3" type="ORF">NE237_006309</name>
</gene>
<dbReference type="GO" id="GO:0005516">
    <property type="term" value="F:calmodulin binding"/>
    <property type="evidence" value="ECO:0007669"/>
    <property type="project" value="InterPro"/>
</dbReference>
<feature type="compositionally biased region" description="Low complexity" evidence="1">
    <location>
        <begin position="477"/>
        <end position="499"/>
    </location>
</feature>
<dbReference type="SMART" id="SM01054">
    <property type="entry name" value="CaM_binding"/>
    <property type="match status" value="1"/>
</dbReference>
<feature type="region of interest" description="Disordered" evidence="1">
    <location>
        <begin position="1"/>
        <end position="42"/>
    </location>
</feature>
<organism evidence="3 4">
    <name type="scientific">Protea cynaroides</name>
    <dbReference type="NCBI Taxonomy" id="273540"/>
    <lineage>
        <taxon>Eukaryota</taxon>
        <taxon>Viridiplantae</taxon>
        <taxon>Streptophyta</taxon>
        <taxon>Embryophyta</taxon>
        <taxon>Tracheophyta</taxon>
        <taxon>Spermatophyta</taxon>
        <taxon>Magnoliopsida</taxon>
        <taxon>Proteales</taxon>
        <taxon>Proteaceae</taxon>
        <taxon>Protea</taxon>
    </lineage>
</organism>
<dbReference type="OrthoDB" id="766386at2759"/>
<sequence>MDEERNDILVTPERTMLEDGNLRNSTGKTSTSSSREKMLPPHYLTAPTGSCHDFCKYGRTHSIEAKGRHRIRRRVTIIVTKSEYSVNGATVSERKKKPAAKLRPSIDSETQFPNDSEIIKLEVPSSGGKKEGSLKQALSPARQIEVSPSQASPTAKKIDVFPKQAVSPAKKIKVSPKQVVSPAKKIKVSPKQVVSPAQKIKVSPKQAVSPSKKIEVPPKQAVSPAKKIEISPKRAVSAAAKKIEISPKQAASSAKKIEVSPKQVVSPAKKIEASPKHAMPPAGKRELSPKQALSPTRKFEVSPKQTSSPAKRNNASTKPGSRSKPKSIAAKPCPPLGLSGGTGGKRNSDPKILKKVATSKIDEKKTLRPPIASVSRKPSVRRDLSLNTRKYKIEEKKSLRPPVAYVSPKPSVSRVLSLNMKKYRSVKAVSSLKNQNKVKKAEPKLAIPVKEKTLYVIEQTENKSLERAQNGTHTTQSSPSPSSSVSASSLDSSSSKSSPLLYSHVEEEIEEFDSMLSEADYSISESEEIESEDQVETLNMKGKKSGRGAVHPENADCPPQKLHFRRGRVIILKSESIGPRRLRFRQGRVLGENDGRKSFRRRRGVTEGGSTDGTKPESEKVVLRHQDVQEKKDEGLFNNVIEETASKLVKTRKSKVKALVGAFETVIHLQETKS</sequence>
<feature type="region of interest" description="Disordered" evidence="1">
    <location>
        <begin position="462"/>
        <end position="499"/>
    </location>
</feature>
<proteinExistence type="predicted"/>
<comment type="caution">
    <text evidence="3">The sequence shown here is derived from an EMBL/GenBank/DDBJ whole genome shotgun (WGS) entry which is preliminary data.</text>
</comment>
<dbReference type="Pfam" id="PF07839">
    <property type="entry name" value="CaM_binding"/>
    <property type="match status" value="1"/>
</dbReference>
<feature type="compositionally biased region" description="Acidic residues" evidence="1">
    <location>
        <begin position="525"/>
        <end position="535"/>
    </location>
</feature>
<evidence type="ECO:0000256" key="1">
    <source>
        <dbReference type="SAM" id="MobiDB-lite"/>
    </source>
</evidence>
<protein>
    <recommendedName>
        <fullName evidence="2">Calmodulin-binding domain-containing protein</fullName>
    </recommendedName>
</protein>
<feature type="compositionally biased region" description="Polar residues" evidence="1">
    <location>
        <begin position="467"/>
        <end position="476"/>
    </location>
</feature>
<dbReference type="PANTHER" id="PTHR33349:SF1">
    <property type="entry name" value="EMB|CAB62594.1"/>
    <property type="match status" value="1"/>
</dbReference>
<feature type="region of interest" description="Disordered" evidence="1">
    <location>
        <begin position="593"/>
        <end position="620"/>
    </location>
</feature>
<evidence type="ECO:0000259" key="2">
    <source>
        <dbReference type="SMART" id="SM01054"/>
    </source>
</evidence>
<dbReference type="InterPro" id="IPR012417">
    <property type="entry name" value="CaM-bd_dom_pln"/>
</dbReference>
<feature type="region of interest" description="Disordered" evidence="1">
    <location>
        <begin position="187"/>
        <end position="387"/>
    </location>
</feature>
<feature type="region of interest" description="Disordered" evidence="1">
    <location>
        <begin position="94"/>
        <end position="114"/>
    </location>
</feature>
<keyword evidence="4" id="KW-1185">Reference proteome</keyword>
<name>A0A9Q0QV20_9MAGN</name>
<dbReference type="EMBL" id="JAMYWD010000004">
    <property type="protein sequence ID" value="KAJ4973135.1"/>
    <property type="molecule type" value="Genomic_DNA"/>
</dbReference>
<feature type="compositionally biased region" description="Polar residues" evidence="1">
    <location>
        <begin position="303"/>
        <end position="320"/>
    </location>
</feature>
<evidence type="ECO:0000313" key="3">
    <source>
        <dbReference type="EMBL" id="KAJ4973135.1"/>
    </source>
</evidence>
<accession>A0A9Q0QV20</accession>
<evidence type="ECO:0000313" key="4">
    <source>
        <dbReference type="Proteomes" id="UP001141806"/>
    </source>
</evidence>
<feature type="compositionally biased region" description="Polar residues" evidence="1">
    <location>
        <begin position="22"/>
        <end position="33"/>
    </location>
</feature>
<dbReference type="AlphaFoldDB" id="A0A9Q0QV20"/>
<feature type="domain" description="Calmodulin-binding" evidence="2">
    <location>
        <begin position="558"/>
        <end position="668"/>
    </location>
</feature>
<feature type="region of interest" description="Disordered" evidence="1">
    <location>
        <begin position="520"/>
        <end position="560"/>
    </location>
</feature>